<protein>
    <submittedName>
        <fullName evidence="2">Uncharacterized protein</fullName>
    </submittedName>
</protein>
<sequence length="74" mass="8178">MKFKRFQQDANDLEDIGANEDVEEGVHLSGAPLGCVDHGTMVFLAEDMVQNAMGRGPDSRGMADETEDLLNWHD</sequence>
<reference evidence="2" key="1">
    <citation type="submission" date="2023-05" db="EMBL/GenBank/DDBJ databases">
        <title>Nepenthes gracilis genome sequencing.</title>
        <authorList>
            <person name="Fukushima K."/>
        </authorList>
    </citation>
    <scope>NUCLEOTIDE SEQUENCE</scope>
    <source>
        <strain evidence="2">SING2019-196</strain>
    </source>
</reference>
<evidence type="ECO:0000313" key="2">
    <source>
        <dbReference type="EMBL" id="GMH29979.1"/>
    </source>
</evidence>
<evidence type="ECO:0000256" key="1">
    <source>
        <dbReference type="SAM" id="MobiDB-lite"/>
    </source>
</evidence>
<organism evidence="2 3">
    <name type="scientific">Nepenthes gracilis</name>
    <name type="common">Slender pitcher plant</name>
    <dbReference type="NCBI Taxonomy" id="150966"/>
    <lineage>
        <taxon>Eukaryota</taxon>
        <taxon>Viridiplantae</taxon>
        <taxon>Streptophyta</taxon>
        <taxon>Embryophyta</taxon>
        <taxon>Tracheophyta</taxon>
        <taxon>Spermatophyta</taxon>
        <taxon>Magnoliopsida</taxon>
        <taxon>eudicotyledons</taxon>
        <taxon>Gunneridae</taxon>
        <taxon>Pentapetalae</taxon>
        <taxon>Caryophyllales</taxon>
        <taxon>Nepenthaceae</taxon>
        <taxon>Nepenthes</taxon>
    </lineage>
</organism>
<feature type="region of interest" description="Disordered" evidence="1">
    <location>
        <begin position="54"/>
        <end position="74"/>
    </location>
</feature>
<keyword evidence="3" id="KW-1185">Reference proteome</keyword>
<dbReference type="EMBL" id="BSYO01000037">
    <property type="protein sequence ID" value="GMH29979.1"/>
    <property type="molecule type" value="Genomic_DNA"/>
</dbReference>
<gene>
    <name evidence="2" type="ORF">Nepgr_031822</name>
</gene>
<name>A0AAD3TIU6_NEPGR</name>
<proteinExistence type="predicted"/>
<dbReference type="AlphaFoldDB" id="A0AAD3TIU6"/>
<evidence type="ECO:0000313" key="3">
    <source>
        <dbReference type="Proteomes" id="UP001279734"/>
    </source>
</evidence>
<dbReference type="Proteomes" id="UP001279734">
    <property type="component" value="Unassembled WGS sequence"/>
</dbReference>
<comment type="caution">
    <text evidence="2">The sequence shown here is derived from an EMBL/GenBank/DDBJ whole genome shotgun (WGS) entry which is preliminary data.</text>
</comment>
<accession>A0AAD3TIU6</accession>